<sequence length="74" mass="8351">MKKNILFLVADDQRFDTIAALGHPAIQTPNFDWLVENHRSSIATTNANACPSHGRSKFFARTNFLAHARRKKGK</sequence>
<comment type="caution">
    <text evidence="1">The sequence shown here is derived from an EMBL/GenBank/DDBJ whole genome shotgun (WGS) entry which is preliminary data.</text>
</comment>
<dbReference type="InterPro" id="IPR017850">
    <property type="entry name" value="Alkaline_phosphatase_core_sf"/>
</dbReference>
<evidence type="ECO:0008006" key="3">
    <source>
        <dbReference type="Google" id="ProtNLM"/>
    </source>
</evidence>
<dbReference type="EMBL" id="JBHSGS010000043">
    <property type="protein sequence ID" value="MFC4719635.1"/>
    <property type="molecule type" value="Genomic_DNA"/>
</dbReference>
<dbReference type="Gene3D" id="3.40.720.10">
    <property type="entry name" value="Alkaline Phosphatase, subunit A"/>
    <property type="match status" value="1"/>
</dbReference>
<evidence type="ECO:0000313" key="1">
    <source>
        <dbReference type="EMBL" id="MFC4719635.1"/>
    </source>
</evidence>
<organism evidence="1 2">
    <name type="scientific">Enterococcus lemanii</name>
    <dbReference type="NCBI Taxonomy" id="1159752"/>
    <lineage>
        <taxon>Bacteria</taxon>
        <taxon>Bacillati</taxon>
        <taxon>Bacillota</taxon>
        <taxon>Bacilli</taxon>
        <taxon>Lactobacillales</taxon>
        <taxon>Enterococcaceae</taxon>
        <taxon>Enterococcus</taxon>
    </lineage>
</organism>
<proteinExistence type="predicted"/>
<name>A0ABV9MVT4_9ENTE</name>
<dbReference type="RefSeq" id="WP_204653896.1">
    <property type="nucleotide sequence ID" value="NZ_JAFBFD010000015.1"/>
</dbReference>
<accession>A0ABV9MVT4</accession>
<protein>
    <recommendedName>
        <fullName evidence="3">Sulfatase N-terminal domain-containing protein</fullName>
    </recommendedName>
</protein>
<dbReference type="Proteomes" id="UP001595969">
    <property type="component" value="Unassembled WGS sequence"/>
</dbReference>
<evidence type="ECO:0000313" key="2">
    <source>
        <dbReference type="Proteomes" id="UP001595969"/>
    </source>
</evidence>
<gene>
    <name evidence="1" type="ORF">ACFO5I_07785</name>
</gene>
<reference evidence="2" key="1">
    <citation type="journal article" date="2019" name="Int. J. Syst. Evol. Microbiol.">
        <title>The Global Catalogue of Microorganisms (GCM) 10K type strain sequencing project: providing services to taxonomists for standard genome sequencing and annotation.</title>
        <authorList>
            <consortium name="The Broad Institute Genomics Platform"/>
            <consortium name="The Broad Institute Genome Sequencing Center for Infectious Disease"/>
            <person name="Wu L."/>
            <person name="Ma J."/>
        </authorList>
    </citation>
    <scope>NUCLEOTIDE SEQUENCE [LARGE SCALE GENOMIC DNA]</scope>
    <source>
        <strain evidence="2">CGMCC 1.19032</strain>
    </source>
</reference>
<keyword evidence="2" id="KW-1185">Reference proteome</keyword>
<dbReference type="SUPFAM" id="SSF53649">
    <property type="entry name" value="Alkaline phosphatase-like"/>
    <property type="match status" value="1"/>
</dbReference>